<evidence type="ECO:0000313" key="2">
    <source>
        <dbReference type="Proteomes" id="UP000443353"/>
    </source>
</evidence>
<name>A0A7X3G6A0_9BURK</name>
<sequence length="133" mass="14881">MKVDSAVAMDDSPIFFVGIHLSAADNEPTVNRSVARKAIEAELHLLFELDTSRVSPAITVLSSYESPARHTFGFDKRAVAEHIYELIGKKYQRWRQEAARAGKYAIFDTTIPINVSNATFGPGNYGFPNWRAY</sequence>
<dbReference type="Proteomes" id="UP000443353">
    <property type="component" value="Unassembled WGS sequence"/>
</dbReference>
<dbReference type="AlphaFoldDB" id="A0A7X3G6A0"/>
<reference evidence="1 2" key="1">
    <citation type="submission" date="2019-12" db="EMBL/GenBank/DDBJ databases">
        <authorList>
            <person name="Li C."/>
            <person name="Zhao J."/>
        </authorList>
    </citation>
    <scope>NUCLEOTIDE SEQUENCE [LARGE SCALE GENOMIC DNA]</scope>
    <source>
        <strain evidence="1 2">NEAU-DD11</strain>
    </source>
</reference>
<gene>
    <name evidence="1" type="ORF">GPY61_30375</name>
</gene>
<evidence type="ECO:0000313" key="1">
    <source>
        <dbReference type="EMBL" id="MVW64240.1"/>
    </source>
</evidence>
<organism evidence="1 2">
    <name type="scientific">Massilia cellulosiltytica</name>
    <dbReference type="NCBI Taxonomy" id="2683234"/>
    <lineage>
        <taxon>Bacteria</taxon>
        <taxon>Pseudomonadati</taxon>
        <taxon>Pseudomonadota</taxon>
        <taxon>Betaproteobacteria</taxon>
        <taxon>Burkholderiales</taxon>
        <taxon>Oxalobacteraceae</taxon>
        <taxon>Telluria group</taxon>
        <taxon>Massilia</taxon>
    </lineage>
</organism>
<comment type="caution">
    <text evidence="1">The sequence shown here is derived from an EMBL/GenBank/DDBJ whole genome shotgun (WGS) entry which is preliminary data.</text>
</comment>
<protein>
    <submittedName>
        <fullName evidence="1">Uncharacterized protein</fullName>
    </submittedName>
</protein>
<keyword evidence="2" id="KW-1185">Reference proteome</keyword>
<proteinExistence type="predicted"/>
<dbReference type="EMBL" id="WSES01000012">
    <property type="protein sequence ID" value="MVW64240.1"/>
    <property type="molecule type" value="Genomic_DNA"/>
</dbReference>
<accession>A0A7X3G6A0</accession>